<organism evidence="1 2">
    <name type="scientific">Mucor circinelloides f. lusitanicus</name>
    <name type="common">Mucor racemosus var. lusitanicus</name>
    <dbReference type="NCBI Taxonomy" id="29924"/>
    <lineage>
        <taxon>Eukaryota</taxon>
        <taxon>Fungi</taxon>
        <taxon>Fungi incertae sedis</taxon>
        <taxon>Mucoromycota</taxon>
        <taxon>Mucoromycotina</taxon>
        <taxon>Mucoromycetes</taxon>
        <taxon>Mucorales</taxon>
        <taxon>Mucorineae</taxon>
        <taxon>Mucoraceae</taxon>
        <taxon>Mucor</taxon>
    </lineage>
</organism>
<accession>A0A8H4B9K0</accession>
<evidence type="ECO:0000313" key="2">
    <source>
        <dbReference type="Proteomes" id="UP000469890"/>
    </source>
</evidence>
<sequence length="281" mass="32091">MSAPQRESLTFVRCWRRRAEDGGIYSILKVSPDILTPSFCLIRRIGVLNPSNKRASMFGATYDLLEFHVTVIVILHENQRSTSLLGLSRPQFSENYLTKTDTRGPWSLHPSGTPSAKDMVALPATSTNNHRSNLSNWFWLTDWQLDYSNPRVDPTSGWQYAKSFSDDDDAWTPVAPTSGYNWVRRRRWVRVMKRRMDLTKGSHRGENVTIANDDDDEEDDQNQEINQQDYLLQAENIIKSADDATKADDNANHGSTVQTIKHNLEKYNQAVELLNASIQSE</sequence>
<protein>
    <recommendedName>
        <fullName evidence="3">Peroxin/Ferlin domain-containing protein</fullName>
    </recommendedName>
</protein>
<gene>
    <name evidence="1" type="ORF">FB192DRAFT_1177816</name>
</gene>
<reference evidence="1 2" key="1">
    <citation type="submission" date="2019-09" db="EMBL/GenBank/DDBJ databases">
        <authorList>
            <consortium name="DOE Joint Genome Institute"/>
            <person name="Mondo S.J."/>
            <person name="Navarro-Mendoza M.I."/>
            <person name="Perez-Arques C."/>
            <person name="Panchal S."/>
            <person name="Nicolas F.E."/>
            <person name="Ganguly P."/>
            <person name="Pangilinan J."/>
            <person name="Grigoriev I."/>
            <person name="Heitman J."/>
            <person name="Sanya K."/>
            <person name="Garre V."/>
        </authorList>
    </citation>
    <scope>NUCLEOTIDE SEQUENCE [LARGE SCALE GENOMIC DNA]</scope>
    <source>
        <strain evidence="1 2">MU402</strain>
    </source>
</reference>
<evidence type="ECO:0008006" key="3">
    <source>
        <dbReference type="Google" id="ProtNLM"/>
    </source>
</evidence>
<name>A0A8H4B9K0_MUCCL</name>
<dbReference type="Proteomes" id="UP000469890">
    <property type="component" value="Unassembled WGS sequence"/>
</dbReference>
<dbReference type="AlphaFoldDB" id="A0A8H4B9K0"/>
<comment type="caution">
    <text evidence="1">The sequence shown here is derived from an EMBL/GenBank/DDBJ whole genome shotgun (WGS) entry which is preliminary data.</text>
</comment>
<dbReference type="EMBL" id="JAAECE010000009">
    <property type="protein sequence ID" value="KAF1797638.1"/>
    <property type="molecule type" value="Genomic_DNA"/>
</dbReference>
<evidence type="ECO:0000313" key="1">
    <source>
        <dbReference type="EMBL" id="KAF1797638.1"/>
    </source>
</evidence>
<proteinExistence type="predicted"/>